<dbReference type="Gene3D" id="2.40.37.10">
    <property type="entry name" value="Lyase, Ornithine Decarboxylase, Chain A, domain 1"/>
    <property type="match status" value="1"/>
</dbReference>
<accession>A0A2U8FDP3</accession>
<feature type="binding site" evidence="5">
    <location>
        <position position="313"/>
    </location>
    <ligand>
        <name>substrate</name>
    </ligand>
</feature>
<gene>
    <name evidence="7" type="ORF">CDV25_05335</name>
</gene>
<keyword evidence="2 4" id="KW-0663">Pyridoxal phosphate</keyword>
<dbReference type="Pfam" id="PF01168">
    <property type="entry name" value="Ala_racemase_N"/>
    <property type="match status" value="1"/>
</dbReference>
<protein>
    <submittedName>
        <fullName evidence="7">Alanine racemase</fullName>
    </submittedName>
</protein>
<dbReference type="PANTHER" id="PTHR30511:SF0">
    <property type="entry name" value="ALANINE RACEMASE, CATABOLIC-RELATED"/>
    <property type="match status" value="1"/>
</dbReference>
<evidence type="ECO:0000256" key="3">
    <source>
        <dbReference type="ARBA" id="ARBA00023235"/>
    </source>
</evidence>
<evidence type="ECO:0000256" key="4">
    <source>
        <dbReference type="PIRSR" id="PIRSR600821-50"/>
    </source>
</evidence>
<reference evidence="7 8" key="1">
    <citation type="submission" date="2017-06" db="EMBL/GenBank/DDBJ databases">
        <title>Complete genome of Helicobacter apodemus.</title>
        <authorList>
            <person name="Cho S."/>
        </authorList>
    </citation>
    <scope>NUCLEOTIDE SEQUENCE [LARGE SCALE GENOMIC DNA]</scope>
    <source>
        <strain evidence="8">SNUVETPUB-15-01</strain>
    </source>
</reference>
<name>A0A2U8FDP3_9HELI</name>
<dbReference type="GO" id="GO:0030170">
    <property type="term" value="F:pyridoxal phosphate binding"/>
    <property type="evidence" value="ECO:0007669"/>
    <property type="project" value="TreeGrafter"/>
</dbReference>
<dbReference type="SUPFAM" id="SSF50621">
    <property type="entry name" value="Alanine racemase C-terminal domain-like"/>
    <property type="match status" value="1"/>
</dbReference>
<dbReference type="NCBIfam" id="NF000791">
    <property type="entry name" value="PRK00053.2-2"/>
    <property type="match status" value="1"/>
</dbReference>
<dbReference type="EMBL" id="CP021886">
    <property type="protein sequence ID" value="AWI34246.1"/>
    <property type="molecule type" value="Genomic_DNA"/>
</dbReference>
<feature type="binding site" evidence="5">
    <location>
        <position position="128"/>
    </location>
    <ligand>
        <name>substrate</name>
    </ligand>
</feature>
<proteinExistence type="predicted"/>
<dbReference type="OrthoDB" id="9813814at2"/>
<dbReference type="InterPro" id="IPR029066">
    <property type="entry name" value="PLP-binding_barrel"/>
</dbReference>
<dbReference type="AlphaFoldDB" id="A0A2U8FDP3"/>
<evidence type="ECO:0000256" key="2">
    <source>
        <dbReference type="ARBA" id="ARBA00022898"/>
    </source>
</evidence>
<dbReference type="PANTHER" id="PTHR30511">
    <property type="entry name" value="ALANINE RACEMASE"/>
    <property type="match status" value="1"/>
</dbReference>
<organism evidence="7 8">
    <name type="scientific">Helicobacter apodemus</name>
    <dbReference type="NCBI Taxonomy" id="135569"/>
    <lineage>
        <taxon>Bacteria</taxon>
        <taxon>Pseudomonadati</taxon>
        <taxon>Campylobacterota</taxon>
        <taxon>Epsilonproteobacteria</taxon>
        <taxon>Campylobacterales</taxon>
        <taxon>Helicobacteraceae</taxon>
        <taxon>Helicobacter</taxon>
    </lineage>
</organism>
<feature type="modified residue" description="N6-(pyridoxal phosphate)lysine" evidence="4">
    <location>
        <position position="35"/>
    </location>
</feature>
<dbReference type="SMART" id="SM01005">
    <property type="entry name" value="Ala_racemase_C"/>
    <property type="match status" value="1"/>
</dbReference>
<dbReference type="InterPro" id="IPR000821">
    <property type="entry name" value="Ala_racemase"/>
</dbReference>
<dbReference type="InterPro" id="IPR011079">
    <property type="entry name" value="Ala_racemase_C"/>
</dbReference>
<dbReference type="SUPFAM" id="SSF51419">
    <property type="entry name" value="PLP-binding barrel"/>
    <property type="match status" value="1"/>
</dbReference>
<keyword evidence="3" id="KW-0413">Isomerase</keyword>
<dbReference type="GO" id="GO:0008784">
    <property type="term" value="F:alanine racemase activity"/>
    <property type="evidence" value="ECO:0007669"/>
    <property type="project" value="InterPro"/>
</dbReference>
<dbReference type="GO" id="GO:0005829">
    <property type="term" value="C:cytosol"/>
    <property type="evidence" value="ECO:0007669"/>
    <property type="project" value="TreeGrafter"/>
</dbReference>
<dbReference type="InterPro" id="IPR001608">
    <property type="entry name" value="Ala_racemase_N"/>
</dbReference>
<evidence type="ECO:0000259" key="6">
    <source>
        <dbReference type="SMART" id="SM01005"/>
    </source>
</evidence>
<dbReference type="Gene3D" id="3.20.20.10">
    <property type="entry name" value="Alanine racemase"/>
    <property type="match status" value="1"/>
</dbReference>
<sequence>MPYIQIHSQNFFDNFHTLSQAISPNNPQKLGIVLKDNAYGHGLKEIATLAKKCGIISCFVKNIQEALEVIDWFPHISILYPNALENPSLFKQCLESPNIYFCISALEKLRDYPPLSRIELKINTGMNRNGIAYNSLKEAFELIVKNKLQLVGIFTHNGFGDNFGCEFYTQNAVFLAIKKEVLKLCEKYSLPKPRFHSLCSSAGLRANKDLSIPQSLQDDCYRIGIAFYGYLCQEEILNIPIHLKPIASLWAKKISSRMLKKGERVGYGGISVLSRDCVVSTYDIGYGDGLFRLREGMELYTKEGFKILPPASMDCLSVESEKEEICVFDNVEKWAEAFNTIPYEILVHLHSSIPKKII</sequence>
<dbReference type="Pfam" id="PF00842">
    <property type="entry name" value="Ala_racemase_C"/>
    <property type="match status" value="1"/>
</dbReference>
<dbReference type="InterPro" id="IPR009006">
    <property type="entry name" value="Ala_racemase/Decarboxylase_C"/>
</dbReference>
<dbReference type="GO" id="GO:0009252">
    <property type="term" value="P:peptidoglycan biosynthetic process"/>
    <property type="evidence" value="ECO:0007669"/>
    <property type="project" value="TreeGrafter"/>
</dbReference>
<feature type="domain" description="Alanine racemase C-terminal" evidence="6">
    <location>
        <begin position="246"/>
        <end position="358"/>
    </location>
</feature>
<dbReference type="Proteomes" id="UP000244890">
    <property type="component" value="Chromosome"/>
</dbReference>
<evidence type="ECO:0000313" key="7">
    <source>
        <dbReference type="EMBL" id="AWI34246.1"/>
    </source>
</evidence>
<evidence type="ECO:0000256" key="1">
    <source>
        <dbReference type="ARBA" id="ARBA00001933"/>
    </source>
</evidence>
<dbReference type="KEGG" id="had:CDV25_05335"/>
<evidence type="ECO:0000256" key="5">
    <source>
        <dbReference type="PIRSR" id="PIRSR600821-52"/>
    </source>
</evidence>
<comment type="cofactor">
    <cofactor evidence="1 4">
        <name>pyridoxal 5'-phosphate</name>
        <dbReference type="ChEBI" id="CHEBI:597326"/>
    </cofactor>
</comment>
<evidence type="ECO:0000313" key="8">
    <source>
        <dbReference type="Proteomes" id="UP000244890"/>
    </source>
</evidence>
<dbReference type="GO" id="GO:0030632">
    <property type="term" value="P:D-alanine biosynthetic process"/>
    <property type="evidence" value="ECO:0007669"/>
    <property type="project" value="TreeGrafter"/>
</dbReference>
<dbReference type="RefSeq" id="WP_108911075.1">
    <property type="nucleotide sequence ID" value="NZ_CP021886.1"/>
</dbReference>
<dbReference type="PRINTS" id="PR00992">
    <property type="entry name" value="ALARACEMASE"/>
</dbReference>